<comment type="caution">
    <text evidence="1">The sequence shown here is derived from an EMBL/GenBank/DDBJ whole genome shotgun (WGS) entry which is preliminary data.</text>
</comment>
<evidence type="ECO:0000313" key="2">
    <source>
        <dbReference type="Proteomes" id="UP000177039"/>
    </source>
</evidence>
<dbReference type="AlphaFoldDB" id="A0A1F5H292"/>
<name>A0A1F5H292_9BACT</name>
<protein>
    <submittedName>
        <fullName evidence="1">Uncharacterized protein</fullName>
    </submittedName>
</protein>
<accession>A0A1F5H292</accession>
<dbReference type="EMBL" id="MFBT01000039">
    <property type="protein sequence ID" value="OGD98282.1"/>
    <property type="molecule type" value="Genomic_DNA"/>
</dbReference>
<reference evidence="1 2" key="1">
    <citation type="journal article" date="2016" name="Nat. Commun.">
        <title>Thousands of microbial genomes shed light on interconnected biogeochemical processes in an aquifer system.</title>
        <authorList>
            <person name="Anantharaman K."/>
            <person name="Brown C.T."/>
            <person name="Hug L.A."/>
            <person name="Sharon I."/>
            <person name="Castelle C.J."/>
            <person name="Probst A.J."/>
            <person name="Thomas B.C."/>
            <person name="Singh A."/>
            <person name="Wilkins M.J."/>
            <person name="Karaoz U."/>
            <person name="Brodie E.L."/>
            <person name="Williams K.H."/>
            <person name="Hubbard S.S."/>
            <person name="Banfield J.F."/>
        </authorList>
    </citation>
    <scope>NUCLEOTIDE SEQUENCE [LARGE SCALE GENOMIC DNA]</scope>
</reference>
<gene>
    <name evidence="1" type="ORF">A3B54_04185</name>
</gene>
<proteinExistence type="predicted"/>
<sequence length="115" mass="13088">MFSCFTIETPVFKVLNLASQDVLPRRVAGSASFAKGKRDDPARNVFSCFTIETPVFKVLNLASQDVLPRRFVIFYQIFTIQVSKQKLMNLLLLNFLSPSTSLRVLIPMSLRLFRA</sequence>
<evidence type="ECO:0000313" key="1">
    <source>
        <dbReference type="EMBL" id="OGD98282.1"/>
    </source>
</evidence>
<organism evidence="1 2">
    <name type="scientific">Candidatus Curtissbacteria bacterium RIFCSPLOWO2_01_FULL_42_50</name>
    <dbReference type="NCBI Taxonomy" id="1797730"/>
    <lineage>
        <taxon>Bacteria</taxon>
        <taxon>Candidatus Curtissiibacteriota</taxon>
    </lineage>
</organism>
<dbReference type="Proteomes" id="UP000177039">
    <property type="component" value="Unassembled WGS sequence"/>
</dbReference>